<keyword evidence="2" id="KW-0378">Hydrolase</keyword>
<comment type="similarity">
    <text evidence="1">Belongs to the 4-hydroxybenzoyl-CoA thioesterase family.</text>
</comment>
<proteinExistence type="inferred from homology"/>
<evidence type="ECO:0000256" key="1">
    <source>
        <dbReference type="ARBA" id="ARBA00005953"/>
    </source>
</evidence>
<evidence type="ECO:0000313" key="3">
    <source>
        <dbReference type="EMBL" id="QTQ12317.1"/>
    </source>
</evidence>
<dbReference type="GO" id="GO:0047617">
    <property type="term" value="F:fatty acyl-CoA hydrolase activity"/>
    <property type="evidence" value="ECO:0007669"/>
    <property type="project" value="TreeGrafter"/>
</dbReference>
<dbReference type="PANTHER" id="PTHR31793:SF24">
    <property type="entry name" value="LONG-CHAIN ACYL-COA THIOESTERASE FADM"/>
    <property type="match status" value="1"/>
</dbReference>
<evidence type="ECO:0000313" key="4">
    <source>
        <dbReference type="Proteomes" id="UP000671995"/>
    </source>
</evidence>
<protein>
    <submittedName>
        <fullName evidence="3">Acyl-CoA thioesterase</fullName>
    </submittedName>
</protein>
<dbReference type="Gene3D" id="3.10.129.10">
    <property type="entry name" value="Hotdog Thioesterase"/>
    <property type="match status" value="1"/>
</dbReference>
<dbReference type="Pfam" id="PF13279">
    <property type="entry name" value="4HBT_2"/>
    <property type="match status" value="1"/>
</dbReference>
<accession>A0A975F0R3</accession>
<reference evidence="3" key="1">
    <citation type="submission" date="2020-05" db="EMBL/GenBank/DDBJ databases">
        <authorList>
            <person name="Zeng H."/>
            <person name="Chan Y.K."/>
            <person name="Watt R.M."/>
        </authorList>
    </citation>
    <scope>NUCLEOTIDE SEQUENCE</scope>
    <source>
        <strain evidence="3">ATCC 700773</strain>
    </source>
</reference>
<organism evidence="3 4">
    <name type="scientific">Treponema parvum</name>
    <dbReference type="NCBI Taxonomy" id="138851"/>
    <lineage>
        <taxon>Bacteria</taxon>
        <taxon>Pseudomonadati</taxon>
        <taxon>Spirochaetota</taxon>
        <taxon>Spirochaetia</taxon>
        <taxon>Spirochaetales</taxon>
        <taxon>Treponemataceae</taxon>
        <taxon>Treponema</taxon>
    </lineage>
</organism>
<dbReference type="InterPro" id="IPR029069">
    <property type="entry name" value="HotDog_dom_sf"/>
</dbReference>
<dbReference type="RefSeq" id="WP_210117031.1">
    <property type="nucleotide sequence ID" value="NZ_CP054257.1"/>
</dbReference>
<dbReference type="InterPro" id="IPR050563">
    <property type="entry name" value="4-hydroxybenzoyl-CoA_TE"/>
</dbReference>
<dbReference type="NCBIfam" id="TIGR00051">
    <property type="entry name" value="YbgC/FadM family acyl-CoA thioesterase"/>
    <property type="match status" value="1"/>
</dbReference>
<gene>
    <name evidence="3" type="ORF">HRI96_08975</name>
</gene>
<dbReference type="InterPro" id="IPR006684">
    <property type="entry name" value="YbgC/YbaW"/>
</dbReference>
<dbReference type="PANTHER" id="PTHR31793">
    <property type="entry name" value="4-HYDROXYBENZOYL-COA THIOESTERASE FAMILY MEMBER"/>
    <property type="match status" value="1"/>
</dbReference>
<dbReference type="Proteomes" id="UP000671995">
    <property type="component" value="Chromosome"/>
</dbReference>
<dbReference type="AlphaFoldDB" id="A0A975F0R3"/>
<reference evidence="3" key="2">
    <citation type="journal article" date="2021" name="Microbiol. Resour. Announc.">
        <title>Complete Genome Sequences of Three Human Oral Treponema parvum Isolates.</title>
        <authorList>
            <person name="Zeng H."/>
            <person name="Watt R.M."/>
        </authorList>
    </citation>
    <scope>NUCLEOTIDE SEQUENCE</scope>
    <source>
        <strain evidence="3">ATCC 700773</strain>
    </source>
</reference>
<sequence>MKHFAELTVRSYECDSYGHVNNAVYLNYLEYARMEYLHKIGFDYNAAVAEGFYLYVTHIDIYYKASAFLDDKLTIEVCSVNLGAVSGTMHQVIRKEDGTVCVEADVTWASVNKENGRPCRLPEKFMVPGLLPDKSGT</sequence>
<evidence type="ECO:0000256" key="2">
    <source>
        <dbReference type="ARBA" id="ARBA00022801"/>
    </source>
</evidence>
<dbReference type="SUPFAM" id="SSF54637">
    <property type="entry name" value="Thioesterase/thiol ester dehydrase-isomerase"/>
    <property type="match status" value="1"/>
</dbReference>
<dbReference type="PIRSF" id="PIRSF003230">
    <property type="entry name" value="YbgC"/>
    <property type="match status" value="1"/>
</dbReference>
<name>A0A975F0R3_9SPIR</name>
<dbReference type="CDD" id="cd00586">
    <property type="entry name" value="4HBT"/>
    <property type="match status" value="1"/>
</dbReference>
<dbReference type="EMBL" id="CP054257">
    <property type="protein sequence ID" value="QTQ12317.1"/>
    <property type="molecule type" value="Genomic_DNA"/>
</dbReference>